<evidence type="ECO:0000256" key="1">
    <source>
        <dbReference type="ARBA" id="ARBA00012528"/>
    </source>
</evidence>
<dbReference type="PROSITE" id="PS50885">
    <property type="entry name" value="HAMP"/>
    <property type="match status" value="1"/>
</dbReference>
<dbReference type="Pfam" id="PF00672">
    <property type="entry name" value="HAMP"/>
    <property type="match status" value="1"/>
</dbReference>
<dbReference type="EC" id="2.7.7.65" evidence="1"/>
<keyword evidence="2" id="KW-1133">Transmembrane helix</keyword>
<comment type="caution">
    <text evidence="5">The sequence shown here is derived from an EMBL/GenBank/DDBJ whole genome shotgun (WGS) entry which is preliminary data.</text>
</comment>
<dbReference type="InterPro" id="IPR003660">
    <property type="entry name" value="HAMP_dom"/>
</dbReference>
<accession>A0A8J6QY19</accession>
<feature type="domain" description="GGDEF" evidence="4">
    <location>
        <begin position="285"/>
        <end position="441"/>
    </location>
</feature>
<dbReference type="CDD" id="cd06225">
    <property type="entry name" value="HAMP"/>
    <property type="match status" value="1"/>
</dbReference>
<gene>
    <name evidence="5" type="ORF">ICT70_11820</name>
</gene>
<dbReference type="SMART" id="SM00267">
    <property type="entry name" value="GGDEF"/>
    <property type="match status" value="1"/>
</dbReference>
<dbReference type="InterPro" id="IPR029787">
    <property type="entry name" value="Nucleotide_cyclase"/>
</dbReference>
<dbReference type="InterPro" id="IPR000160">
    <property type="entry name" value="GGDEF_dom"/>
</dbReference>
<sequence>MLKLFSTVTKKVVIGYLVIVLFTVCAVGYALFQLHQQTRHTEHLVQIEFSTFELLRDLQQNLLALENIEKQLLILRDIELVGLRQNRNEELFNHVLTLEGLPVNEQSQTLLKVLEAYLQADKHLAEALQVEDWQLATTLSDRTMVPLRSQIVELLVAYRERQQRQINADLTQLSQKTSAAFRATAMLTLFGICLSAPVTITVILSIHRSVRALKSATQSISAGRFDHHLELAGGDEFSELAHDFYQMGEKLRELEQLHLDANPLTLLPGNRAIDRAIDTRINQKIDFSHLYIDLDNFKSYGDRYGYKAGSDVISQVGDLVQAVVNEFGNPDDLVGHIGGDDYVVLTSLDKGELLAQTIISRFDQMVPTLYSPEDRQAQSFVGKDRYGVERKFPLMSISIAVIHSTRYKYPSRLAISQDCARLKEYLKLQDGSTYMVEEQRK</sequence>
<dbReference type="InterPro" id="IPR050469">
    <property type="entry name" value="Diguanylate_Cyclase"/>
</dbReference>
<keyword evidence="6" id="KW-1185">Reference proteome</keyword>
<dbReference type="Proteomes" id="UP000632828">
    <property type="component" value="Unassembled WGS sequence"/>
</dbReference>
<dbReference type="Gene3D" id="6.10.340.10">
    <property type="match status" value="1"/>
</dbReference>
<name>A0A8J6QY19_9BACT</name>
<dbReference type="SMART" id="SM00304">
    <property type="entry name" value="HAMP"/>
    <property type="match status" value="1"/>
</dbReference>
<organism evidence="5 6">
    <name type="scientific">Pelovirga terrestris</name>
    <dbReference type="NCBI Taxonomy" id="2771352"/>
    <lineage>
        <taxon>Bacteria</taxon>
        <taxon>Pseudomonadati</taxon>
        <taxon>Thermodesulfobacteriota</taxon>
        <taxon>Desulfuromonadia</taxon>
        <taxon>Geobacterales</taxon>
        <taxon>Geobacteraceae</taxon>
        <taxon>Pelovirga</taxon>
    </lineage>
</organism>
<dbReference type="AlphaFoldDB" id="A0A8J6QY19"/>
<evidence type="ECO:0000313" key="6">
    <source>
        <dbReference type="Proteomes" id="UP000632828"/>
    </source>
</evidence>
<dbReference type="NCBIfam" id="TIGR00254">
    <property type="entry name" value="GGDEF"/>
    <property type="match status" value="1"/>
</dbReference>
<dbReference type="Gene3D" id="3.30.70.270">
    <property type="match status" value="1"/>
</dbReference>
<dbReference type="Pfam" id="PF00990">
    <property type="entry name" value="GGDEF"/>
    <property type="match status" value="1"/>
</dbReference>
<dbReference type="GO" id="GO:0007165">
    <property type="term" value="P:signal transduction"/>
    <property type="evidence" value="ECO:0007669"/>
    <property type="project" value="InterPro"/>
</dbReference>
<dbReference type="RefSeq" id="WP_191156906.1">
    <property type="nucleotide sequence ID" value="NZ_JACWUN010000014.1"/>
</dbReference>
<keyword evidence="2" id="KW-0812">Transmembrane</keyword>
<dbReference type="GO" id="GO:0052621">
    <property type="term" value="F:diguanylate cyclase activity"/>
    <property type="evidence" value="ECO:0007669"/>
    <property type="project" value="UniProtKB-EC"/>
</dbReference>
<dbReference type="SUPFAM" id="SSF158472">
    <property type="entry name" value="HAMP domain-like"/>
    <property type="match status" value="1"/>
</dbReference>
<protein>
    <recommendedName>
        <fullName evidence="1">diguanylate cyclase</fullName>
        <ecNumber evidence="1">2.7.7.65</ecNumber>
    </recommendedName>
</protein>
<dbReference type="PANTHER" id="PTHR45138">
    <property type="entry name" value="REGULATORY COMPONENTS OF SENSORY TRANSDUCTION SYSTEM"/>
    <property type="match status" value="1"/>
</dbReference>
<keyword evidence="2" id="KW-0472">Membrane</keyword>
<dbReference type="GO" id="GO:0043709">
    <property type="term" value="P:cell adhesion involved in single-species biofilm formation"/>
    <property type="evidence" value="ECO:0007669"/>
    <property type="project" value="TreeGrafter"/>
</dbReference>
<evidence type="ECO:0000259" key="4">
    <source>
        <dbReference type="PROSITE" id="PS50887"/>
    </source>
</evidence>
<proteinExistence type="predicted"/>
<reference evidence="5" key="1">
    <citation type="submission" date="2020-09" db="EMBL/GenBank/DDBJ databases">
        <title>Pelobacter alkaliphilus sp. nov., a novel anaerobic arsenate-reducing bacterium from terrestrial mud volcano.</title>
        <authorList>
            <person name="Khomyakova M.A."/>
            <person name="Merkel A.Y."/>
            <person name="Slobodkin A.I."/>
        </authorList>
    </citation>
    <scope>NUCLEOTIDE SEQUENCE</scope>
    <source>
        <strain evidence="5">M08fum</strain>
    </source>
</reference>
<dbReference type="InterPro" id="IPR043128">
    <property type="entry name" value="Rev_trsase/Diguanyl_cyclase"/>
</dbReference>
<dbReference type="EMBL" id="JACWUN010000014">
    <property type="protein sequence ID" value="MBD1401361.1"/>
    <property type="molecule type" value="Genomic_DNA"/>
</dbReference>
<feature type="transmembrane region" description="Helical" evidence="2">
    <location>
        <begin position="12"/>
        <end position="32"/>
    </location>
</feature>
<evidence type="ECO:0000256" key="2">
    <source>
        <dbReference type="SAM" id="Phobius"/>
    </source>
</evidence>
<dbReference type="PROSITE" id="PS50887">
    <property type="entry name" value="GGDEF"/>
    <property type="match status" value="1"/>
</dbReference>
<evidence type="ECO:0000259" key="3">
    <source>
        <dbReference type="PROSITE" id="PS50885"/>
    </source>
</evidence>
<feature type="transmembrane region" description="Helical" evidence="2">
    <location>
        <begin position="185"/>
        <end position="206"/>
    </location>
</feature>
<evidence type="ECO:0000313" key="5">
    <source>
        <dbReference type="EMBL" id="MBD1401361.1"/>
    </source>
</evidence>
<feature type="domain" description="HAMP" evidence="3">
    <location>
        <begin position="204"/>
        <end position="256"/>
    </location>
</feature>
<dbReference type="GO" id="GO:0005886">
    <property type="term" value="C:plasma membrane"/>
    <property type="evidence" value="ECO:0007669"/>
    <property type="project" value="TreeGrafter"/>
</dbReference>
<dbReference type="SUPFAM" id="SSF55073">
    <property type="entry name" value="Nucleotide cyclase"/>
    <property type="match status" value="1"/>
</dbReference>
<dbReference type="PANTHER" id="PTHR45138:SF25">
    <property type="entry name" value="GGDEF DOMAIN PROTEIN"/>
    <property type="match status" value="1"/>
</dbReference>
<dbReference type="GO" id="GO:1902201">
    <property type="term" value="P:negative regulation of bacterial-type flagellum-dependent cell motility"/>
    <property type="evidence" value="ECO:0007669"/>
    <property type="project" value="TreeGrafter"/>
</dbReference>